<feature type="transmembrane region" description="Helical" evidence="8">
    <location>
        <begin position="349"/>
        <end position="368"/>
    </location>
</feature>
<evidence type="ECO:0000256" key="8">
    <source>
        <dbReference type="SAM" id="Phobius"/>
    </source>
</evidence>
<dbReference type="AlphaFoldDB" id="A0A3B0B5Z3"/>
<feature type="transmembrane region" description="Helical" evidence="8">
    <location>
        <begin position="577"/>
        <end position="603"/>
    </location>
</feature>
<keyword evidence="2" id="KW-0813">Transport</keyword>
<feature type="compositionally biased region" description="Low complexity" evidence="7">
    <location>
        <begin position="40"/>
        <end position="50"/>
    </location>
</feature>
<dbReference type="PROSITE" id="PS50850">
    <property type="entry name" value="MFS"/>
    <property type="match status" value="1"/>
</dbReference>
<feature type="transmembrane region" description="Helical" evidence="8">
    <location>
        <begin position="198"/>
        <end position="219"/>
    </location>
</feature>
<dbReference type="PANTHER" id="PTHR42718">
    <property type="entry name" value="MAJOR FACILITATOR SUPERFAMILY MULTIDRUG TRANSPORTER MFSC"/>
    <property type="match status" value="1"/>
</dbReference>
<evidence type="ECO:0000256" key="1">
    <source>
        <dbReference type="ARBA" id="ARBA00004651"/>
    </source>
</evidence>
<feature type="transmembrane region" description="Helical" evidence="8">
    <location>
        <begin position="290"/>
        <end position="307"/>
    </location>
</feature>
<feature type="compositionally biased region" description="Low complexity" evidence="7">
    <location>
        <begin position="159"/>
        <end position="171"/>
    </location>
</feature>
<organism evidence="10 11">
    <name type="scientific">Streptomyces klenkii</name>
    <dbReference type="NCBI Taxonomy" id="1420899"/>
    <lineage>
        <taxon>Bacteria</taxon>
        <taxon>Bacillati</taxon>
        <taxon>Actinomycetota</taxon>
        <taxon>Actinomycetes</taxon>
        <taxon>Kitasatosporales</taxon>
        <taxon>Streptomycetaceae</taxon>
        <taxon>Streptomyces</taxon>
    </lineage>
</organism>
<evidence type="ECO:0000256" key="5">
    <source>
        <dbReference type="ARBA" id="ARBA00023136"/>
    </source>
</evidence>
<dbReference type="Proteomes" id="UP000270343">
    <property type="component" value="Unassembled WGS sequence"/>
</dbReference>
<feature type="transmembrane region" description="Helical" evidence="8">
    <location>
        <begin position="515"/>
        <end position="534"/>
    </location>
</feature>
<keyword evidence="3 8" id="KW-0812">Transmembrane</keyword>
<comment type="caution">
    <text evidence="10">The sequence shown here is derived from an EMBL/GenBank/DDBJ whole genome shotgun (WGS) entry which is preliminary data.</text>
</comment>
<name>A0A3B0B5Z3_9ACTN</name>
<keyword evidence="6" id="KW-0046">Antibiotic resistance</keyword>
<evidence type="ECO:0000256" key="4">
    <source>
        <dbReference type="ARBA" id="ARBA00022989"/>
    </source>
</evidence>
<dbReference type="Gene3D" id="1.20.1720.10">
    <property type="entry name" value="Multidrug resistance protein D"/>
    <property type="match status" value="1"/>
</dbReference>
<feature type="domain" description="Major facilitator superfamily (MFS) profile" evidence="9">
    <location>
        <begin position="192"/>
        <end position="647"/>
    </location>
</feature>
<dbReference type="InterPro" id="IPR011701">
    <property type="entry name" value="MFS"/>
</dbReference>
<keyword evidence="5 8" id="KW-0472">Membrane</keyword>
<feature type="compositionally biased region" description="Basic and acidic residues" evidence="7">
    <location>
        <begin position="133"/>
        <end position="143"/>
    </location>
</feature>
<dbReference type="Gene3D" id="1.20.1250.20">
    <property type="entry name" value="MFS general substrate transporter like domains"/>
    <property type="match status" value="1"/>
</dbReference>
<protein>
    <submittedName>
        <fullName evidence="10">MFS transporter</fullName>
    </submittedName>
</protein>
<dbReference type="PANTHER" id="PTHR42718:SF9">
    <property type="entry name" value="MAJOR FACILITATOR SUPERFAMILY MULTIDRUG TRANSPORTER MFSC"/>
    <property type="match status" value="1"/>
</dbReference>
<feature type="compositionally biased region" description="Basic residues" evidence="7">
    <location>
        <begin position="81"/>
        <end position="92"/>
    </location>
</feature>
<keyword evidence="4 8" id="KW-1133">Transmembrane helix</keyword>
<feature type="compositionally biased region" description="Basic residues" evidence="7">
    <location>
        <begin position="27"/>
        <end position="39"/>
    </location>
</feature>
<evidence type="ECO:0000259" key="9">
    <source>
        <dbReference type="PROSITE" id="PS50850"/>
    </source>
</evidence>
<evidence type="ECO:0000256" key="7">
    <source>
        <dbReference type="SAM" id="MobiDB-lite"/>
    </source>
</evidence>
<dbReference type="GO" id="GO:0022857">
    <property type="term" value="F:transmembrane transporter activity"/>
    <property type="evidence" value="ECO:0007669"/>
    <property type="project" value="InterPro"/>
</dbReference>
<dbReference type="SUPFAM" id="SSF103473">
    <property type="entry name" value="MFS general substrate transporter"/>
    <property type="match status" value="1"/>
</dbReference>
<reference evidence="10 11" key="1">
    <citation type="journal article" date="2015" name="Antonie Van Leeuwenhoek">
        <title>Streptomyces klenkii sp. nov., isolated from deep marine sediment.</title>
        <authorList>
            <person name="Veyisoglu A."/>
            <person name="Sahin N."/>
        </authorList>
    </citation>
    <scope>NUCLEOTIDE SEQUENCE [LARGE SCALE GENOMIC DNA]</scope>
    <source>
        <strain evidence="10 11">KCTC 29202</strain>
    </source>
</reference>
<feature type="transmembrane region" description="Helical" evidence="8">
    <location>
        <begin position="411"/>
        <end position="430"/>
    </location>
</feature>
<comment type="subcellular location">
    <subcellularLocation>
        <location evidence="1">Cell membrane</location>
        <topology evidence="1">Multi-pass membrane protein</topology>
    </subcellularLocation>
</comment>
<feature type="region of interest" description="Disordered" evidence="7">
    <location>
        <begin position="1"/>
        <end position="183"/>
    </location>
</feature>
<dbReference type="Pfam" id="PF07690">
    <property type="entry name" value="MFS_1"/>
    <property type="match status" value="1"/>
</dbReference>
<dbReference type="EMBL" id="RBAM01000010">
    <property type="protein sequence ID" value="RKN66017.1"/>
    <property type="molecule type" value="Genomic_DNA"/>
</dbReference>
<keyword evidence="11" id="KW-1185">Reference proteome</keyword>
<feature type="transmembrane region" description="Helical" evidence="8">
    <location>
        <begin position="451"/>
        <end position="473"/>
    </location>
</feature>
<feature type="transmembrane region" description="Helical" evidence="8">
    <location>
        <begin position="319"/>
        <end position="343"/>
    </location>
</feature>
<gene>
    <name evidence="10" type="ORF">D7231_24690</name>
</gene>
<feature type="transmembrane region" description="Helical" evidence="8">
    <location>
        <begin position="479"/>
        <end position="503"/>
    </location>
</feature>
<proteinExistence type="predicted"/>
<evidence type="ECO:0000256" key="3">
    <source>
        <dbReference type="ARBA" id="ARBA00022692"/>
    </source>
</evidence>
<feature type="compositionally biased region" description="Basic residues" evidence="7">
    <location>
        <begin position="1"/>
        <end position="11"/>
    </location>
</feature>
<dbReference type="InterPro" id="IPR036259">
    <property type="entry name" value="MFS_trans_sf"/>
</dbReference>
<feature type="transmembrane region" description="Helical" evidence="8">
    <location>
        <begin position="623"/>
        <end position="643"/>
    </location>
</feature>
<accession>A0A3B0B5Z3</accession>
<dbReference type="GO" id="GO:0005886">
    <property type="term" value="C:plasma membrane"/>
    <property type="evidence" value="ECO:0007669"/>
    <property type="project" value="UniProtKB-SubCell"/>
</dbReference>
<dbReference type="InterPro" id="IPR020846">
    <property type="entry name" value="MFS_dom"/>
</dbReference>
<feature type="transmembrane region" description="Helical" evidence="8">
    <location>
        <begin position="380"/>
        <end position="405"/>
    </location>
</feature>
<sequence length="657" mass="66791">MAPRGGGHRAPPRGAARCLRRGTASLRHPRHAPHRRHAPLQRAALALGARTPRRRPHRPSPAPPPATPRRSPGRPAGERRTARHMRPQRRAGPRCTAAGRGDHRPRQAVRGPQSRPSCAPDLHPWHAGCPSARHHDAHGDRPVRGRPAAVHRPSGRALSVSPGSVHPGSVSPGPPDDSRARTATPGRVPCLAPFACHAALLCGALAIASVTAAVPAVAADLEMKPVQTQWFAAAYQLTCGPLQLGVSHFADRYGARRILLVALVTFAAASLLATAATTTAVLIAARLVQGAGGAALSPVSLTLLLTLRRRTENEPHAVAGWVSTAAAAACLGPVLGGLLTSLLGWRATFGALTLLATVSAGCALHALGGPGPSPTSPRQAVDVVGIALCTGAAVAALITLTAPTVTASAPVQASSGLLTATLTGLLVLRTRRHPQGALDAGLLRQAVTRRALLVLPALFGANSAFTFLTYFTLTRAYGLSPLSAALVALPAAAPAVLTARLAVKRTGEHRDGAPLMRTGLLCVAAGMLISGSGQRHPMPLWLVSGACAFVGSGLGLANGAAMTVISRGRTPHGTARGAATATTFAMLGGATGPAAAGAALALVGHPPRTCGTSACDALGAPQGTPLALALLGLLTVAMAFALTSRRAGDTSGRDRIT</sequence>
<feature type="transmembrane region" description="Helical" evidence="8">
    <location>
        <begin position="258"/>
        <end position="284"/>
    </location>
</feature>
<dbReference type="GO" id="GO:0046677">
    <property type="term" value="P:response to antibiotic"/>
    <property type="evidence" value="ECO:0007669"/>
    <property type="project" value="UniProtKB-KW"/>
</dbReference>
<evidence type="ECO:0000256" key="6">
    <source>
        <dbReference type="ARBA" id="ARBA00023251"/>
    </source>
</evidence>
<feature type="transmembrane region" description="Helical" evidence="8">
    <location>
        <begin position="540"/>
        <end position="565"/>
    </location>
</feature>
<evidence type="ECO:0000313" key="10">
    <source>
        <dbReference type="EMBL" id="RKN66017.1"/>
    </source>
</evidence>
<evidence type="ECO:0000313" key="11">
    <source>
        <dbReference type="Proteomes" id="UP000270343"/>
    </source>
</evidence>
<evidence type="ECO:0000256" key="2">
    <source>
        <dbReference type="ARBA" id="ARBA00022448"/>
    </source>
</evidence>